<dbReference type="PROSITE" id="PS00107">
    <property type="entry name" value="PROTEIN_KINASE_ATP"/>
    <property type="match status" value="1"/>
</dbReference>
<keyword evidence="4" id="KW-0418">Kinase</keyword>
<evidence type="ECO:0000313" key="4">
    <source>
        <dbReference type="EMBL" id="MZP29825.1"/>
    </source>
</evidence>
<dbReference type="Gene3D" id="3.30.200.20">
    <property type="entry name" value="Phosphorylase Kinase, domain 1"/>
    <property type="match status" value="1"/>
</dbReference>
<evidence type="ECO:0000256" key="1">
    <source>
        <dbReference type="PROSITE-ProRule" id="PRU10141"/>
    </source>
</evidence>
<dbReference type="OrthoDB" id="9788659at2"/>
<protein>
    <submittedName>
        <fullName evidence="4">Protein kinase</fullName>
    </submittedName>
</protein>
<feature type="binding site" evidence="1">
    <location>
        <position position="77"/>
    </location>
    <ligand>
        <name>ATP</name>
        <dbReference type="ChEBI" id="CHEBI:30616"/>
    </ligand>
</feature>
<dbReference type="GO" id="GO:0005737">
    <property type="term" value="C:cytoplasm"/>
    <property type="evidence" value="ECO:0007669"/>
    <property type="project" value="TreeGrafter"/>
</dbReference>
<name>A0A845L463_9FIRM</name>
<reference evidence="4 5" key="1">
    <citation type="submission" date="2020-01" db="EMBL/GenBank/DDBJ databases">
        <title>Whole-genome sequence of Heliobacterium undosum DSM 13378.</title>
        <authorList>
            <person name="Kyndt J.A."/>
            <person name="Meyer T.E."/>
        </authorList>
    </citation>
    <scope>NUCLEOTIDE SEQUENCE [LARGE SCALE GENOMIC DNA]</scope>
    <source>
        <strain evidence="4 5">DSM 13378</strain>
    </source>
</reference>
<keyword evidence="1" id="KW-0067">ATP-binding</keyword>
<feature type="domain" description="Protein kinase" evidence="3">
    <location>
        <begin position="48"/>
        <end position="258"/>
    </location>
</feature>
<organism evidence="4 5">
    <name type="scientific">Heliomicrobium undosum</name>
    <dbReference type="NCBI Taxonomy" id="121734"/>
    <lineage>
        <taxon>Bacteria</taxon>
        <taxon>Bacillati</taxon>
        <taxon>Bacillota</taxon>
        <taxon>Clostridia</taxon>
        <taxon>Eubacteriales</taxon>
        <taxon>Heliobacteriaceae</taxon>
        <taxon>Heliomicrobium</taxon>
    </lineage>
</organism>
<sequence length="258" mass="28588">MEAADSLCLGCFANNGGRSPCPHCGWAQGTPAGSPLHLSPGTMLNDRYLLGKVLGHGGFGVTYLAWDLMLKVKLAIKEYLPRELATRAPGHTAVTIFSSERGFSFEKGLESFLDEARRLARFREHPNIVGIQDFFRANNTAYLVMNYIEGITFREYLERAGGKLPFSAALEIMMPVMDALREVHDNGILHRDISPDNIYISTTGQVKILDFGAARNVLGECSQSLSVVLKPGYAPEEQYRTRGEQGPVPYSARRRWCS</sequence>
<dbReference type="GO" id="GO:0004674">
    <property type="term" value="F:protein serine/threonine kinase activity"/>
    <property type="evidence" value="ECO:0007669"/>
    <property type="project" value="TreeGrafter"/>
</dbReference>
<dbReference type="InterPro" id="IPR008266">
    <property type="entry name" value="Tyr_kinase_AS"/>
</dbReference>
<dbReference type="InterPro" id="IPR017441">
    <property type="entry name" value="Protein_kinase_ATP_BS"/>
</dbReference>
<comment type="caution">
    <text evidence="4">The sequence shown here is derived from an EMBL/GenBank/DDBJ whole genome shotgun (WGS) entry which is preliminary data.</text>
</comment>
<dbReference type="InterPro" id="IPR053235">
    <property type="entry name" value="Ser_Thr_kinase"/>
</dbReference>
<dbReference type="Proteomes" id="UP000463470">
    <property type="component" value="Unassembled WGS sequence"/>
</dbReference>
<evidence type="ECO:0000259" key="3">
    <source>
        <dbReference type="PROSITE" id="PS50011"/>
    </source>
</evidence>
<dbReference type="GO" id="GO:0006974">
    <property type="term" value="P:DNA damage response"/>
    <property type="evidence" value="ECO:0007669"/>
    <property type="project" value="TreeGrafter"/>
</dbReference>
<dbReference type="PROSITE" id="PS00109">
    <property type="entry name" value="PROTEIN_KINASE_TYR"/>
    <property type="match status" value="1"/>
</dbReference>
<dbReference type="EMBL" id="WXEY01000007">
    <property type="protein sequence ID" value="MZP29825.1"/>
    <property type="molecule type" value="Genomic_DNA"/>
</dbReference>
<proteinExistence type="predicted"/>
<evidence type="ECO:0000256" key="2">
    <source>
        <dbReference type="SAM" id="MobiDB-lite"/>
    </source>
</evidence>
<dbReference type="InterPro" id="IPR011009">
    <property type="entry name" value="Kinase-like_dom_sf"/>
</dbReference>
<feature type="region of interest" description="Disordered" evidence="2">
    <location>
        <begin position="239"/>
        <end position="258"/>
    </location>
</feature>
<dbReference type="Gene3D" id="1.10.510.10">
    <property type="entry name" value="Transferase(Phosphotransferase) domain 1"/>
    <property type="match status" value="1"/>
</dbReference>
<gene>
    <name evidence="4" type="ORF">GTO91_08910</name>
</gene>
<dbReference type="PANTHER" id="PTHR24361">
    <property type="entry name" value="MITOGEN-ACTIVATED KINASE KINASE KINASE"/>
    <property type="match status" value="1"/>
</dbReference>
<keyword evidence="1" id="KW-0547">Nucleotide-binding</keyword>
<evidence type="ECO:0000313" key="5">
    <source>
        <dbReference type="Proteomes" id="UP000463470"/>
    </source>
</evidence>
<dbReference type="SUPFAM" id="SSF56112">
    <property type="entry name" value="Protein kinase-like (PK-like)"/>
    <property type="match status" value="1"/>
</dbReference>
<dbReference type="CDD" id="cd14014">
    <property type="entry name" value="STKc_PknB_like"/>
    <property type="match status" value="1"/>
</dbReference>
<dbReference type="PROSITE" id="PS50011">
    <property type="entry name" value="PROTEIN_KINASE_DOM"/>
    <property type="match status" value="1"/>
</dbReference>
<accession>A0A845L463</accession>
<dbReference type="GO" id="GO:0005524">
    <property type="term" value="F:ATP binding"/>
    <property type="evidence" value="ECO:0007669"/>
    <property type="project" value="UniProtKB-UniRule"/>
</dbReference>
<dbReference type="InterPro" id="IPR000719">
    <property type="entry name" value="Prot_kinase_dom"/>
</dbReference>
<dbReference type="AlphaFoldDB" id="A0A845L463"/>
<keyword evidence="5" id="KW-1185">Reference proteome</keyword>
<keyword evidence="4" id="KW-0808">Transferase</keyword>
<dbReference type="PANTHER" id="PTHR24361:SF613">
    <property type="entry name" value="NUCLEAR RECEPTOR-BINDING PROTEIN-RELATED"/>
    <property type="match status" value="1"/>
</dbReference>
<dbReference type="Pfam" id="PF00069">
    <property type="entry name" value="Pkinase"/>
    <property type="match status" value="1"/>
</dbReference>
<dbReference type="RefSeq" id="WP_161257982.1">
    <property type="nucleotide sequence ID" value="NZ_WXEY01000007.1"/>
</dbReference>